<organism evidence="2 3">
    <name type="scientific">Streptomyces pyxinicus</name>
    <dbReference type="NCBI Taxonomy" id="2970331"/>
    <lineage>
        <taxon>Bacteria</taxon>
        <taxon>Bacillati</taxon>
        <taxon>Actinomycetota</taxon>
        <taxon>Actinomycetes</taxon>
        <taxon>Kitasatosporales</taxon>
        <taxon>Streptomycetaceae</taxon>
        <taxon>Streptomyces</taxon>
    </lineage>
</organism>
<name>A0ABT2AVQ4_9ACTN</name>
<proteinExistence type="predicted"/>
<dbReference type="RefSeq" id="WP_258776653.1">
    <property type="nucleotide sequence ID" value="NZ_JANUGP010000002.1"/>
</dbReference>
<evidence type="ECO:0000313" key="3">
    <source>
        <dbReference type="Proteomes" id="UP001205612"/>
    </source>
</evidence>
<evidence type="ECO:0000256" key="1">
    <source>
        <dbReference type="SAM" id="SignalP"/>
    </source>
</evidence>
<dbReference type="PROSITE" id="PS51257">
    <property type="entry name" value="PROKAR_LIPOPROTEIN"/>
    <property type="match status" value="1"/>
</dbReference>
<keyword evidence="1" id="KW-0732">Signal</keyword>
<evidence type="ECO:0008006" key="4">
    <source>
        <dbReference type="Google" id="ProtNLM"/>
    </source>
</evidence>
<dbReference type="Proteomes" id="UP001205612">
    <property type="component" value="Unassembled WGS sequence"/>
</dbReference>
<feature type="chain" id="PRO_5046353425" description="Lipoprotein" evidence="1">
    <location>
        <begin position="26"/>
        <end position="136"/>
    </location>
</feature>
<protein>
    <recommendedName>
        <fullName evidence="4">Lipoprotein</fullName>
    </recommendedName>
</protein>
<dbReference type="EMBL" id="JANUGP010000002">
    <property type="protein sequence ID" value="MCS0600332.1"/>
    <property type="molecule type" value="Genomic_DNA"/>
</dbReference>
<sequence length="136" mass="14474">MNTRRTAIRTAVPAALLVLALAACSGEAPGQSAIPDKFPSSGNSAAMTRGAEQLRVYGEDHDKARITDTVDRVLGREDGHVLISTRIGTDDDATTTAQQVAGVYRAYAADTSESTSVTVYNVLNDALVTRQLHKEK</sequence>
<gene>
    <name evidence="2" type="ORF">NX794_03670</name>
</gene>
<evidence type="ECO:0000313" key="2">
    <source>
        <dbReference type="EMBL" id="MCS0600332.1"/>
    </source>
</evidence>
<accession>A0ABT2AVQ4</accession>
<keyword evidence="3" id="KW-1185">Reference proteome</keyword>
<feature type="signal peptide" evidence="1">
    <location>
        <begin position="1"/>
        <end position="25"/>
    </location>
</feature>
<comment type="caution">
    <text evidence="2">The sequence shown here is derived from an EMBL/GenBank/DDBJ whole genome shotgun (WGS) entry which is preliminary data.</text>
</comment>
<reference evidence="2 3" key="1">
    <citation type="submission" date="2022-08" db="EMBL/GenBank/DDBJ databases">
        <authorList>
            <person name="Somphong A."/>
            <person name="Phongsopitanun W."/>
        </authorList>
    </citation>
    <scope>NUCLEOTIDE SEQUENCE [LARGE SCALE GENOMIC DNA]</scope>
    <source>
        <strain evidence="2 3">LP11</strain>
    </source>
</reference>